<comment type="caution">
    <text evidence="1">The sequence shown here is derived from an EMBL/GenBank/DDBJ whole genome shotgun (WGS) entry which is preliminary data.</text>
</comment>
<dbReference type="Proteomes" id="UP000436694">
    <property type="component" value="Unassembled WGS sequence"/>
</dbReference>
<evidence type="ECO:0000313" key="2">
    <source>
        <dbReference type="Proteomes" id="UP000436694"/>
    </source>
</evidence>
<dbReference type="InterPro" id="IPR021335">
    <property type="entry name" value="DUF2948"/>
</dbReference>
<dbReference type="AlphaFoldDB" id="A0A844B0I1"/>
<dbReference type="Pfam" id="PF11164">
    <property type="entry name" value="DUF2948"/>
    <property type="match status" value="1"/>
</dbReference>
<dbReference type="RefSeq" id="WP_153548947.1">
    <property type="nucleotide sequence ID" value="NZ_WIXK01000010.1"/>
</dbReference>
<accession>A0A844B0I1</accession>
<proteinExistence type="predicted"/>
<gene>
    <name evidence="1" type="ORF">GG681_15520</name>
</gene>
<sequence>MSDASFEDGREAPLNIGAVDAEDLNVISSLVQDAVFPITEMSWRAKERRFVILLNRFRWEDQTAAERRGRAFERVRSILAVDNVLGVASQGVDRSDKDLILSLLSVNFEAGADGEGFLLLTFAGDGVLRLHVEALEVSLKDVTRPYKAPSGQMPQHDNA</sequence>
<name>A0A844B0I1_9RHOB</name>
<organism evidence="1 2">
    <name type="scientific">Tritonibacter aquimaris</name>
    <dbReference type="NCBI Taxonomy" id="2663379"/>
    <lineage>
        <taxon>Bacteria</taxon>
        <taxon>Pseudomonadati</taxon>
        <taxon>Pseudomonadota</taxon>
        <taxon>Alphaproteobacteria</taxon>
        <taxon>Rhodobacterales</taxon>
        <taxon>Paracoccaceae</taxon>
        <taxon>Tritonibacter</taxon>
    </lineage>
</organism>
<protein>
    <submittedName>
        <fullName evidence="1">DUF2948 family protein</fullName>
    </submittedName>
</protein>
<reference evidence="1 2" key="1">
    <citation type="submission" date="2019-10" db="EMBL/GenBank/DDBJ databases">
        <title>Epibacterium sp. nov., isolated from seawater.</title>
        <authorList>
            <person name="Zhang X."/>
            <person name="Li N."/>
        </authorList>
    </citation>
    <scope>NUCLEOTIDE SEQUENCE [LARGE SCALE GENOMIC DNA]</scope>
    <source>
        <strain evidence="1 2">SM1969</strain>
    </source>
</reference>
<keyword evidence="2" id="KW-1185">Reference proteome</keyword>
<dbReference type="EMBL" id="WIXK01000010">
    <property type="protein sequence ID" value="MQY44054.1"/>
    <property type="molecule type" value="Genomic_DNA"/>
</dbReference>
<evidence type="ECO:0000313" key="1">
    <source>
        <dbReference type="EMBL" id="MQY44054.1"/>
    </source>
</evidence>